<comment type="caution">
    <text evidence="1">The sequence shown here is derived from an EMBL/GenBank/DDBJ whole genome shotgun (WGS) entry which is preliminary data.</text>
</comment>
<evidence type="ECO:0000313" key="1">
    <source>
        <dbReference type="EMBL" id="KAJ3482120.1"/>
    </source>
</evidence>
<accession>A0ACC1QNI7</accession>
<gene>
    <name evidence="1" type="ORF">NLG97_g7651</name>
</gene>
<protein>
    <submittedName>
        <fullName evidence="1">Uncharacterized protein</fullName>
    </submittedName>
</protein>
<name>A0ACC1QNI7_9HYPO</name>
<dbReference type="Proteomes" id="UP001148737">
    <property type="component" value="Unassembled WGS sequence"/>
</dbReference>
<proteinExistence type="predicted"/>
<reference evidence="1" key="1">
    <citation type="submission" date="2022-07" db="EMBL/GenBank/DDBJ databases">
        <title>Genome Sequence of Lecanicillium saksenae.</title>
        <authorList>
            <person name="Buettner E."/>
        </authorList>
    </citation>
    <scope>NUCLEOTIDE SEQUENCE</scope>
    <source>
        <strain evidence="1">VT-O1</strain>
    </source>
</reference>
<dbReference type="EMBL" id="JANAKD010001202">
    <property type="protein sequence ID" value="KAJ3482120.1"/>
    <property type="molecule type" value="Genomic_DNA"/>
</dbReference>
<keyword evidence="2" id="KW-1185">Reference proteome</keyword>
<evidence type="ECO:0000313" key="2">
    <source>
        <dbReference type="Proteomes" id="UP001148737"/>
    </source>
</evidence>
<sequence>MAAQELPESWVQPAGPVKPGLVQLSTLDNLTARVYPCPALFFPLQPNVDPRRLYEACARGLARYMHEKPHLAGIHVTDESGRTSIEVRPAPYAGGKFPYHDHREVRSMPSYSEMKKFGWPFGDGDRDGLGALRLGNFPSQGFQTGDPLLIPQFNVLRGGIVLTVCASHIIGDSVQGRDYILGWARQTNAVATAWAKGEPEPPLPDQVPANLLDRSRFLPAVQTEHDLDNLAAKATDIPNWTFLDPRDPEEIGRLVGELFTKARLTDDDLSKYSEDVLREPSMCVWAFPKESLTKLKSAVLGALGDGAKLSTVDCLTSFAWQRFFAAKWAPGLSGPGSIPETTRIVYAGSVRTRLSPPLPLNYLPACVDIFPVSERSVEAATTSPQSLARMASLVRGSGKAWSMDAFTKLLETAQMHPMNPGLIPKGPLDAFVTEHTRLHDALLESWGPDMGSCEAFREPYVGRDIPSGEITLLPTPTGDVQVMFAGEAVVMERLKRDPHMNSLASFQHGLVDVPKLVAKDRRSSVL</sequence>
<organism evidence="1 2">
    <name type="scientific">Lecanicillium saksenae</name>
    <dbReference type="NCBI Taxonomy" id="468837"/>
    <lineage>
        <taxon>Eukaryota</taxon>
        <taxon>Fungi</taxon>
        <taxon>Dikarya</taxon>
        <taxon>Ascomycota</taxon>
        <taxon>Pezizomycotina</taxon>
        <taxon>Sordariomycetes</taxon>
        <taxon>Hypocreomycetidae</taxon>
        <taxon>Hypocreales</taxon>
        <taxon>Cordycipitaceae</taxon>
        <taxon>Lecanicillium</taxon>
    </lineage>
</organism>